<name>A0A0A9AF13_ARUDO</name>
<protein>
    <submittedName>
        <fullName evidence="1">Uncharacterized protein</fullName>
    </submittedName>
</protein>
<reference evidence="1" key="2">
    <citation type="journal article" date="2015" name="Data Brief">
        <title>Shoot transcriptome of the giant reed, Arundo donax.</title>
        <authorList>
            <person name="Barrero R.A."/>
            <person name="Guerrero F.D."/>
            <person name="Moolhuijzen P."/>
            <person name="Goolsby J.A."/>
            <person name="Tidwell J."/>
            <person name="Bellgard S.E."/>
            <person name="Bellgard M.I."/>
        </authorList>
    </citation>
    <scope>NUCLEOTIDE SEQUENCE</scope>
    <source>
        <tissue evidence="1">Shoot tissue taken approximately 20 cm above the soil surface</tissue>
    </source>
</reference>
<dbReference type="AlphaFoldDB" id="A0A0A9AF13"/>
<proteinExistence type="predicted"/>
<dbReference type="EMBL" id="GBRH01252233">
    <property type="protein sequence ID" value="JAD45662.1"/>
    <property type="molecule type" value="Transcribed_RNA"/>
</dbReference>
<sequence>MIQWPIWNFKWYFCTLAKNKLLTSFLCKLLLLGLQFSPQILRYRIYKDGICLDYLIVW</sequence>
<evidence type="ECO:0000313" key="1">
    <source>
        <dbReference type="EMBL" id="JAD45662.1"/>
    </source>
</evidence>
<accession>A0A0A9AF13</accession>
<reference evidence="1" key="1">
    <citation type="submission" date="2014-09" db="EMBL/GenBank/DDBJ databases">
        <authorList>
            <person name="Magalhaes I.L.F."/>
            <person name="Oliveira U."/>
            <person name="Santos F.R."/>
            <person name="Vidigal T.H.D.A."/>
            <person name="Brescovit A.D."/>
            <person name="Santos A.J."/>
        </authorList>
    </citation>
    <scope>NUCLEOTIDE SEQUENCE</scope>
    <source>
        <tissue evidence="1">Shoot tissue taken approximately 20 cm above the soil surface</tissue>
    </source>
</reference>
<organism evidence="1">
    <name type="scientific">Arundo donax</name>
    <name type="common">Giant reed</name>
    <name type="synonym">Donax arundinaceus</name>
    <dbReference type="NCBI Taxonomy" id="35708"/>
    <lineage>
        <taxon>Eukaryota</taxon>
        <taxon>Viridiplantae</taxon>
        <taxon>Streptophyta</taxon>
        <taxon>Embryophyta</taxon>
        <taxon>Tracheophyta</taxon>
        <taxon>Spermatophyta</taxon>
        <taxon>Magnoliopsida</taxon>
        <taxon>Liliopsida</taxon>
        <taxon>Poales</taxon>
        <taxon>Poaceae</taxon>
        <taxon>PACMAD clade</taxon>
        <taxon>Arundinoideae</taxon>
        <taxon>Arundineae</taxon>
        <taxon>Arundo</taxon>
    </lineage>
</organism>